<dbReference type="AlphaFoldDB" id="A0A2H3CUH0"/>
<keyword evidence="2" id="KW-1185">Reference proteome</keyword>
<dbReference type="EMBL" id="KZ293690">
    <property type="protein sequence ID" value="PBK85500.1"/>
    <property type="molecule type" value="Genomic_DNA"/>
</dbReference>
<dbReference type="SUPFAM" id="SSF56973">
    <property type="entry name" value="Aerolisin/ETX pore-forming domain"/>
    <property type="match status" value="1"/>
</dbReference>
<protein>
    <submittedName>
        <fullName evidence="1">Uncharacterized protein</fullName>
    </submittedName>
</protein>
<dbReference type="Proteomes" id="UP000217790">
    <property type="component" value="Unassembled WGS sequence"/>
</dbReference>
<evidence type="ECO:0000313" key="2">
    <source>
        <dbReference type="Proteomes" id="UP000217790"/>
    </source>
</evidence>
<accession>A0A2H3CUH0</accession>
<name>A0A2H3CUH0_ARMGA</name>
<organism evidence="1 2">
    <name type="scientific">Armillaria gallica</name>
    <name type="common">Bulbous honey fungus</name>
    <name type="synonym">Armillaria bulbosa</name>
    <dbReference type="NCBI Taxonomy" id="47427"/>
    <lineage>
        <taxon>Eukaryota</taxon>
        <taxon>Fungi</taxon>
        <taxon>Dikarya</taxon>
        <taxon>Basidiomycota</taxon>
        <taxon>Agaricomycotina</taxon>
        <taxon>Agaricomycetes</taxon>
        <taxon>Agaricomycetidae</taxon>
        <taxon>Agaricales</taxon>
        <taxon>Marasmiineae</taxon>
        <taxon>Physalacriaceae</taxon>
        <taxon>Armillaria</taxon>
    </lineage>
</organism>
<reference evidence="2" key="1">
    <citation type="journal article" date="2017" name="Nat. Ecol. Evol.">
        <title>Genome expansion and lineage-specific genetic innovations in the forest pathogenic fungi Armillaria.</title>
        <authorList>
            <person name="Sipos G."/>
            <person name="Prasanna A.N."/>
            <person name="Walter M.C."/>
            <person name="O'Connor E."/>
            <person name="Balint B."/>
            <person name="Krizsan K."/>
            <person name="Kiss B."/>
            <person name="Hess J."/>
            <person name="Varga T."/>
            <person name="Slot J."/>
            <person name="Riley R."/>
            <person name="Boka B."/>
            <person name="Rigling D."/>
            <person name="Barry K."/>
            <person name="Lee J."/>
            <person name="Mihaltcheva S."/>
            <person name="LaButti K."/>
            <person name="Lipzen A."/>
            <person name="Waldron R."/>
            <person name="Moloney N.M."/>
            <person name="Sperisen C."/>
            <person name="Kredics L."/>
            <person name="Vagvoelgyi C."/>
            <person name="Patrignani A."/>
            <person name="Fitzpatrick D."/>
            <person name="Nagy I."/>
            <person name="Doyle S."/>
            <person name="Anderson J.B."/>
            <person name="Grigoriev I.V."/>
            <person name="Gueldener U."/>
            <person name="Muensterkoetter M."/>
            <person name="Nagy L.G."/>
        </authorList>
    </citation>
    <scope>NUCLEOTIDE SEQUENCE [LARGE SCALE GENOMIC DNA]</scope>
    <source>
        <strain evidence="2">Ar21-2</strain>
    </source>
</reference>
<dbReference type="InParanoid" id="A0A2H3CUH0"/>
<evidence type="ECO:0000313" key="1">
    <source>
        <dbReference type="EMBL" id="PBK85500.1"/>
    </source>
</evidence>
<gene>
    <name evidence="1" type="ORF">ARMGADRAFT_1017915</name>
</gene>
<sequence>MSEGRSECLVYKPSAGDALVKSGQSTIYCYRGDEAFYASIDTYLVDTTWVSRMSWENNTDAMQTYSLQYTTGLKVTRGDEVTSSVGIKLKFDGMSINMNKQVKTFSTCETTETETKMITLNIPPKSTLFFYQKKYRFKDTMFFILDAWDEEWNVGSPGGYELTTKECEVEIMSEEYLTTNLPLWDSPEGTMDVKRVPRADSEGLRRTRKHKNLTARAKWELSKMGV</sequence>
<dbReference type="OMA" id="EWFSSPT"/>
<proteinExistence type="predicted"/>
<dbReference type="OrthoDB" id="3678961at2759"/>